<dbReference type="PANTHER" id="PTHR12346">
    <property type="entry name" value="SIN3B-RELATED"/>
    <property type="match status" value="1"/>
</dbReference>
<dbReference type="OrthoDB" id="10265969at2759"/>
<comment type="subcellular location">
    <subcellularLocation>
        <location evidence="1 5">Nucleus</location>
    </subcellularLocation>
</comment>
<evidence type="ECO:0000313" key="9">
    <source>
        <dbReference type="Proteomes" id="UP000604825"/>
    </source>
</evidence>
<dbReference type="Proteomes" id="UP000604825">
    <property type="component" value="Unassembled WGS sequence"/>
</dbReference>
<dbReference type="Pfam" id="PF08295">
    <property type="entry name" value="Sin3_corepress"/>
    <property type="match status" value="1"/>
</dbReference>
<dbReference type="GO" id="GO:0000118">
    <property type="term" value="C:histone deacetylase complex"/>
    <property type="evidence" value="ECO:0007669"/>
    <property type="project" value="TreeGrafter"/>
</dbReference>
<keyword evidence="2" id="KW-0678">Repressor</keyword>
<feature type="region of interest" description="Disordered" evidence="6">
    <location>
        <begin position="501"/>
        <end position="527"/>
    </location>
</feature>
<dbReference type="Pfam" id="PF16879">
    <property type="entry name" value="Sin3a_C"/>
    <property type="match status" value="1"/>
</dbReference>
<dbReference type="InterPro" id="IPR031693">
    <property type="entry name" value="Sin3_C"/>
</dbReference>
<keyword evidence="4 5" id="KW-0539">Nucleus</keyword>
<dbReference type="EMBL" id="CAJGYO010000002">
    <property type="protein sequence ID" value="CAD6215445.1"/>
    <property type="molecule type" value="Genomic_DNA"/>
</dbReference>
<gene>
    <name evidence="8" type="ORF">NCGR_LOCUS10696</name>
</gene>
<evidence type="ECO:0000256" key="5">
    <source>
        <dbReference type="PROSITE-ProRule" id="PRU00810"/>
    </source>
</evidence>
<dbReference type="PROSITE" id="PS51477">
    <property type="entry name" value="PAH"/>
    <property type="match status" value="2"/>
</dbReference>
<evidence type="ECO:0000256" key="3">
    <source>
        <dbReference type="ARBA" id="ARBA00022737"/>
    </source>
</evidence>
<name>A0A811MYK2_9POAL</name>
<feature type="region of interest" description="Disordered" evidence="6">
    <location>
        <begin position="937"/>
        <end position="1000"/>
    </location>
</feature>
<evidence type="ECO:0000313" key="8">
    <source>
        <dbReference type="EMBL" id="CAD6215445.1"/>
    </source>
</evidence>
<feature type="compositionally biased region" description="Acidic residues" evidence="6">
    <location>
        <begin position="958"/>
        <end position="970"/>
    </location>
</feature>
<sequence>MDDVPPPLEMTPPANAPPPSDVPPQPDVLPPPDAAAHPIAEGDLIATIDPSYLPNSGRRFVGCERDACAAAPVDEGDQGLGTAGPLALAIRSRSRSNPILHSSLGGPPQLPSTWLVLVPHRRPRPRRCRGTGTGAGASPPETPSPTSRVVKDKFQEKPHTYEQFIQVMRDFKSNRLDSAGVIARVKTLFHGYPDGFNAFLPKGQSIRRQDLLLHKDKEPVDYPRAISLVNRIKSRFQQEEHVYKSFLGILNMYRMHNKPIQDVYDEVTVLFHGHPDLLEEFIHFLPDTPTPPPQAATTSKARHDDKNAVMHSATRAQTVQQRERAFPSTADWDSSVDRLDLEHDIKKRCIEKEKIRNACRSQHRRGYKRNEKNNEYKNEDLYAERCGHKSQRKMEGTGDDTLGGATMSPFSFNCSHTQEFQFCEKVKAQLEPEAYQEFLKCLHIYSQEIITRSELKRLVKDILQHYPDLVNGFNDFLGHCENIDGFLEGTFNKRQTSRMVKPVEKERYKEHEGDSDPEKERYKEREKSEKVLAFNSKEGATHEVTAFPSKENYNLCKPISELDLSNCQRCTPSYRLLPENYQVPSASNRTDTEASVLNDLWVSVTSGSEDYSFKHMRKNQNEESLFRCEDGRFELDMLLESVTVAIKRIEKLVERMEGNSLKPDSSIHLDEHLTTLNMRCIEWLYGDHGLDVVDVLRKNIGVTLPAILTRLKQKQEEWSSFYFKQQDKKNLNTKALLSQIKEISEKNRTGDDVLLAITAGNRWPLVPNMSFEYVDLDIHEDLYQIIKYSCGELCSSSDQVNKVMRIWTTFLEPLLGIHLRAHGAEDADMVVMALKVLELSLAEFVGTNETIPSMRSRKHGRMTSLYGVGVHPFNEYSGSHNNLRPEREEGELSPNGDFEEENFGVFKDEAIYGTSKQNGGSTSRSLQGRPKEVLKFSGKNHAGAENEGNERAQRSAEDSENASEADEDASGSESGGGEEFSHEDQAEEEDDMDLDTKVSDGGAEVNTEAQGLDGGISLPFSECLRSTVKPLSKYVSTALPNHEEKLSHIFYGNDSFYVLFRLHQILYERILSAKTNSSTSDNNWKASKDTNSPDQYSSDADRADSWLRRGRDAAAETLRLPPGVKARPGDARTGVVVTGGARTGDLARGATATFMSHCGWNFTMESLSHGKPILAWPMHNDQPWDADLICKYLRAGVLVRPWERRHNVNPAAAIRDAIDRVMASEEGAKIQWRAAALGEAVRGAVAEGGSSRWDLDELVAYVTR</sequence>
<dbReference type="GO" id="GO:0003714">
    <property type="term" value="F:transcription corepressor activity"/>
    <property type="evidence" value="ECO:0007669"/>
    <property type="project" value="InterPro"/>
</dbReference>
<dbReference type="PANTHER" id="PTHR12346:SF59">
    <property type="entry name" value="PAIRED AMPHIPATHIC HELIX PROTEIN SIN3-LIKE 3"/>
    <property type="match status" value="1"/>
</dbReference>
<evidence type="ECO:0000259" key="7">
    <source>
        <dbReference type="SMART" id="SM00761"/>
    </source>
</evidence>
<feature type="region of interest" description="Disordered" evidence="6">
    <location>
        <begin position="1076"/>
        <end position="1103"/>
    </location>
</feature>
<keyword evidence="9" id="KW-1185">Reference proteome</keyword>
<evidence type="ECO:0000256" key="2">
    <source>
        <dbReference type="ARBA" id="ARBA00022491"/>
    </source>
</evidence>
<feature type="region of interest" description="Disordered" evidence="6">
    <location>
        <begin position="1"/>
        <end position="41"/>
    </location>
</feature>
<dbReference type="SUPFAM" id="SSF47762">
    <property type="entry name" value="PAH2 domain"/>
    <property type="match status" value="3"/>
</dbReference>
<accession>A0A811MYK2</accession>
<evidence type="ECO:0000256" key="6">
    <source>
        <dbReference type="SAM" id="MobiDB-lite"/>
    </source>
</evidence>
<dbReference type="Gene3D" id="1.20.1160.11">
    <property type="entry name" value="Paired amphipathic helix"/>
    <property type="match status" value="3"/>
</dbReference>
<protein>
    <recommendedName>
        <fullName evidence="7">Histone deacetylase interacting domain-containing protein</fullName>
    </recommendedName>
</protein>
<reference evidence="8" key="1">
    <citation type="submission" date="2020-10" db="EMBL/GenBank/DDBJ databases">
        <authorList>
            <person name="Han B."/>
            <person name="Lu T."/>
            <person name="Zhao Q."/>
            <person name="Huang X."/>
            <person name="Zhao Y."/>
        </authorList>
    </citation>
    <scope>NUCLEOTIDE SEQUENCE</scope>
</reference>
<feature type="region of interest" description="Disordered" evidence="6">
    <location>
        <begin position="122"/>
        <end position="148"/>
    </location>
</feature>
<dbReference type="AlphaFoldDB" id="A0A811MYK2"/>
<dbReference type="InterPro" id="IPR039774">
    <property type="entry name" value="Sin3-like"/>
</dbReference>
<dbReference type="InterPro" id="IPR013194">
    <property type="entry name" value="HDAC_interact_dom"/>
</dbReference>
<dbReference type="Pfam" id="PF02671">
    <property type="entry name" value="PAH"/>
    <property type="match status" value="3"/>
</dbReference>
<evidence type="ECO:0000256" key="1">
    <source>
        <dbReference type="ARBA" id="ARBA00004123"/>
    </source>
</evidence>
<comment type="caution">
    <text evidence="8">The sequence shown here is derived from an EMBL/GenBank/DDBJ whole genome shotgun (WGS) entry which is preliminary data.</text>
</comment>
<keyword evidence="3" id="KW-0677">Repeat</keyword>
<dbReference type="FunFam" id="1.20.1160.11:FF:000003">
    <property type="entry name" value="Paired amphipathic helix SIN3-like protein"/>
    <property type="match status" value="1"/>
</dbReference>
<dbReference type="Gene3D" id="3.40.50.2000">
    <property type="entry name" value="Glycogen Phosphorylase B"/>
    <property type="match status" value="1"/>
</dbReference>
<dbReference type="GO" id="GO:0000785">
    <property type="term" value="C:chromatin"/>
    <property type="evidence" value="ECO:0007669"/>
    <property type="project" value="TreeGrafter"/>
</dbReference>
<feature type="compositionally biased region" description="Pro residues" evidence="6">
    <location>
        <begin position="1"/>
        <end position="33"/>
    </location>
</feature>
<feature type="domain" description="Histone deacetylase interacting" evidence="7">
    <location>
        <begin position="566"/>
        <end position="666"/>
    </location>
</feature>
<evidence type="ECO:0000256" key="4">
    <source>
        <dbReference type="ARBA" id="ARBA00023242"/>
    </source>
</evidence>
<feature type="compositionally biased region" description="Polar residues" evidence="6">
    <location>
        <begin position="1076"/>
        <end position="1098"/>
    </location>
</feature>
<dbReference type="SMART" id="SM00761">
    <property type="entry name" value="HDAC_interact"/>
    <property type="match status" value="1"/>
</dbReference>
<proteinExistence type="predicted"/>
<dbReference type="GO" id="GO:0000122">
    <property type="term" value="P:negative regulation of transcription by RNA polymerase II"/>
    <property type="evidence" value="ECO:0007669"/>
    <property type="project" value="TreeGrafter"/>
</dbReference>
<feature type="region of interest" description="Disordered" evidence="6">
    <location>
        <begin position="877"/>
        <end position="900"/>
    </location>
</feature>
<dbReference type="FunFam" id="1.20.1160.11:FF:000002">
    <property type="entry name" value="Paired amphipathic helix protein SIN3"/>
    <property type="match status" value="1"/>
</dbReference>
<organism evidence="8 9">
    <name type="scientific">Miscanthus lutarioriparius</name>
    <dbReference type="NCBI Taxonomy" id="422564"/>
    <lineage>
        <taxon>Eukaryota</taxon>
        <taxon>Viridiplantae</taxon>
        <taxon>Streptophyta</taxon>
        <taxon>Embryophyta</taxon>
        <taxon>Tracheophyta</taxon>
        <taxon>Spermatophyta</taxon>
        <taxon>Magnoliopsida</taxon>
        <taxon>Liliopsida</taxon>
        <taxon>Poales</taxon>
        <taxon>Poaceae</taxon>
        <taxon>PACMAD clade</taxon>
        <taxon>Panicoideae</taxon>
        <taxon>Andropogonodae</taxon>
        <taxon>Andropogoneae</taxon>
        <taxon>Saccharinae</taxon>
        <taxon>Miscanthus</taxon>
    </lineage>
</organism>
<dbReference type="InterPro" id="IPR036600">
    <property type="entry name" value="PAH_sf"/>
</dbReference>
<dbReference type="InterPro" id="IPR003822">
    <property type="entry name" value="PAH"/>
</dbReference>
<dbReference type="SUPFAM" id="SSF53756">
    <property type="entry name" value="UDP-Glycosyltransferase/glycogen phosphorylase"/>
    <property type="match status" value="1"/>
</dbReference>
<feature type="compositionally biased region" description="Basic and acidic residues" evidence="6">
    <location>
        <begin position="942"/>
        <end position="957"/>
    </location>
</feature>